<keyword evidence="1" id="KW-0812">Transmembrane</keyword>
<dbReference type="EMBL" id="AP025564">
    <property type="protein sequence ID" value="BDE97256.1"/>
    <property type="molecule type" value="Genomic_DNA"/>
</dbReference>
<keyword evidence="1" id="KW-0472">Membrane</keyword>
<proteinExistence type="predicted"/>
<organism evidence="2 3">
    <name type="scientific">Raoultibacter timonensis</name>
    <dbReference type="NCBI Taxonomy" id="1907662"/>
    <lineage>
        <taxon>Bacteria</taxon>
        <taxon>Bacillati</taxon>
        <taxon>Actinomycetota</taxon>
        <taxon>Coriobacteriia</taxon>
        <taxon>Eggerthellales</taxon>
        <taxon>Eggerthellaceae</taxon>
        <taxon>Raoultibacter</taxon>
    </lineage>
</organism>
<dbReference type="PIRSF" id="PIRSF016789">
    <property type="entry name" value="DUF454"/>
    <property type="match status" value="1"/>
</dbReference>
<sequence length="133" mass="15086">MKRYLLLVCAWIACIAGFIGVFVPVLPTTPFLLLATFLFAKSSPRCHAWIMSTGVYRKYVIPFKENGGIPASVKVRILAVSYVLMGISAFLVQRWYIWLVLGLVALWLLYLMCVRIPTTSLEQLELSRQEEAD</sequence>
<accession>A0ABM7WLI2</accession>
<dbReference type="InterPro" id="IPR007401">
    <property type="entry name" value="DUF454"/>
</dbReference>
<keyword evidence="1" id="KW-1133">Transmembrane helix</keyword>
<gene>
    <name evidence="2" type="ORF">CE91St30_25890</name>
</gene>
<reference evidence="2 3" key="1">
    <citation type="submission" date="2022-01" db="EMBL/GenBank/DDBJ databases">
        <title>Novel bile acid biosynthetic pathways are enriched in the microbiome of centenarians.</title>
        <authorList>
            <person name="Sato Y."/>
            <person name="Atarashi K."/>
            <person name="Plichta R.D."/>
            <person name="Arai Y."/>
            <person name="Sasajima S."/>
            <person name="Kearney M.S."/>
            <person name="Suda W."/>
            <person name="Takeshita K."/>
            <person name="Sasaki T."/>
            <person name="Okamoto S."/>
            <person name="Skelly N.A."/>
            <person name="Okamura Y."/>
            <person name="Vlamakis H."/>
            <person name="Li Y."/>
            <person name="Tanoue T."/>
            <person name="Takei H."/>
            <person name="Nittono H."/>
            <person name="Narushima S."/>
            <person name="Irie J."/>
            <person name="Itoh H."/>
            <person name="Moriya K."/>
            <person name="Sugiura Y."/>
            <person name="Suematsu M."/>
            <person name="Moritoki N."/>
            <person name="Shibata S."/>
            <person name="Littman R.D."/>
            <person name="Fischbach A.M."/>
            <person name="Uwamino Y."/>
            <person name="Inoue T."/>
            <person name="Honda A."/>
            <person name="Hattori M."/>
            <person name="Murai T."/>
            <person name="Xavier J.R."/>
            <person name="Hirose N."/>
            <person name="Honda K."/>
        </authorList>
    </citation>
    <scope>NUCLEOTIDE SEQUENCE [LARGE SCALE GENOMIC DNA]</scope>
    <source>
        <strain evidence="2 3">CE91-St30</strain>
    </source>
</reference>
<keyword evidence="3" id="KW-1185">Reference proteome</keyword>
<dbReference type="Proteomes" id="UP001320544">
    <property type="component" value="Chromosome"/>
</dbReference>
<evidence type="ECO:0000313" key="2">
    <source>
        <dbReference type="EMBL" id="BDE97256.1"/>
    </source>
</evidence>
<dbReference type="PANTHER" id="PTHR35813">
    <property type="entry name" value="INNER MEMBRANE PROTEIN YBAN"/>
    <property type="match status" value="1"/>
</dbReference>
<feature type="transmembrane region" description="Helical" evidence="1">
    <location>
        <begin position="5"/>
        <end position="25"/>
    </location>
</feature>
<protein>
    <submittedName>
        <fullName evidence="2">Inner membrane protein</fullName>
    </submittedName>
</protein>
<feature type="transmembrane region" description="Helical" evidence="1">
    <location>
        <begin position="71"/>
        <end position="89"/>
    </location>
</feature>
<feature type="transmembrane region" description="Helical" evidence="1">
    <location>
        <begin position="95"/>
        <end position="114"/>
    </location>
</feature>
<name>A0ABM7WLI2_9ACTN</name>
<evidence type="ECO:0000256" key="1">
    <source>
        <dbReference type="SAM" id="Phobius"/>
    </source>
</evidence>
<dbReference type="PANTHER" id="PTHR35813:SF1">
    <property type="entry name" value="INNER MEMBRANE PROTEIN YBAN"/>
    <property type="match status" value="1"/>
</dbReference>
<dbReference type="RefSeq" id="WP_244386454.1">
    <property type="nucleotide sequence ID" value="NZ_AP025564.1"/>
</dbReference>
<evidence type="ECO:0000313" key="3">
    <source>
        <dbReference type="Proteomes" id="UP001320544"/>
    </source>
</evidence>
<dbReference type="Pfam" id="PF04304">
    <property type="entry name" value="DUF454"/>
    <property type="match status" value="1"/>
</dbReference>